<dbReference type="InterPro" id="IPR018289">
    <property type="entry name" value="MULE_transposase_dom"/>
</dbReference>
<dbReference type="PANTHER" id="PTHR31973">
    <property type="entry name" value="POLYPROTEIN, PUTATIVE-RELATED"/>
    <property type="match status" value="1"/>
</dbReference>
<dbReference type="Proteomes" id="UP001652600">
    <property type="component" value="Chromosome 6"/>
</dbReference>
<name>A0ABM3KUU4_CUCME</name>
<evidence type="ECO:0000313" key="2">
    <source>
        <dbReference type="Proteomes" id="UP001652600"/>
    </source>
</evidence>
<keyword evidence="2" id="KW-1185">Reference proteome</keyword>
<dbReference type="GeneID" id="127149731"/>
<proteinExistence type="predicted"/>
<evidence type="ECO:0000259" key="1">
    <source>
        <dbReference type="Pfam" id="PF10551"/>
    </source>
</evidence>
<organism evidence="2 3">
    <name type="scientific">Cucumis melo</name>
    <name type="common">Muskmelon</name>
    <dbReference type="NCBI Taxonomy" id="3656"/>
    <lineage>
        <taxon>Eukaryota</taxon>
        <taxon>Viridiplantae</taxon>
        <taxon>Streptophyta</taxon>
        <taxon>Embryophyta</taxon>
        <taxon>Tracheophyta</taxon>
        <taxon>Spermatophyta</taxon>
        <taxon>Magnoliopsida</taxon>
        <taxon>eudicotyledons</taxon>
        <taxon>Gunneridae</taxon>
        <taxon>Pentapetalae</taxon>
        <taxon>rosids</taxon>
        <taxon>fabids</taxon>
        <taxon>Cucurbitales</taxon>
        <taxon>Cucurbitaceae</taxon>
        <taxon>Benincaseae</taxon>
        <taxon>Cucumis</taxon>
    </lineage>
</organism>
<dbReference type="Pfam" id="PF10551">
    <property type="entry name" value="MULE"/>
    <property type="match status" value="1"/>
</dbReference>
<gene>
    <name evidence="3" type="primary">LOC127149731</name>
</gene>
<dbReference type="RefSeq" id="XP_050941555.1">
    <property type="nucleotide sequence ID" value="XM_051085598.1"/>
</dbReference>
<dbReference type="PANTHER" id="PTHR31973:SF113">
    <property type="entry name" value="PROTEIN FAR1-RELATED SEQUENCE 5-LIKE"/>
    <property type="match status" value="1"/>
</dbReference>
<feature type="domain" description="MULE transposase" evidence="1">
    <location>
        <begin position="73"/>
        <end position="166"/>
    </location>
</feature>
<evidence type="ECO:0000313" key="3">
    <source>
        <dbReference type="RefSeq" id="XP_050941555.1"/>
    </source>
</evidence>
<accession>A0ABM3KUU4</accession>
<protein>
    <submittedName>
        <fullName evidence="3">Uncharacterized protein LOC127149731</fullName>
    </submittedName>
</protein>
<sequence length="397" mass="45670">MTATQYKELAGSELSTPKDIVHFIRSEHGLSISYQKAWRACEVALDDIHESPKDSYKMLPRFAYILKLNNPIISIDGTSLKNKYGGTLLSASTTDANDQIFPLALCVVDSENDSPLIWFWNQLKRIIGGRNEVVIISDRHKSICKAIEIVFPDVLHCICLVHLLRNLKLKYKRIMDIVFHSCGKAFNIVDFKHKMRLLESSAPGIREELESIGFAKWSHAYSPRRRYNVMTTNISESLNSTMLKARELSICSMLELYPINNMKYQVIDGSSQYVIYLFTKVCSYRMWDTLEIPCVHACAVFTMKHLSIKSYVSLVYLNSTLSSIYRGVINPLGDHRQWQIPDDIMSIVILPPNVKRVVGRPKKIKIPSRMEFKRCVKCGRCRHVGHNRKRCKFFLLN</sequence>
<reference evidence="3" key="1">
    <citation type="submission" date="2025-08" db="UniProtKB">
        <authorList>
            <consortium name="RefSeq"/>
        </authorList>
    </citation>
    <scope>IDENTIFICATION</scope>
    <source>
        <tissue evidence="3">Stem</tissue>
    </source>
</reference>